<comment type="similarity">
    <text evidence="2">Belongs to the sulfatase family.</text>
</comment>
<dbReference type="GO" id="GO:0005737">
    <property type="term" value="C:cytoplasm"/>
    <property type="evidence" value="ECO:0007669"/>
    <property type="project" value="TreeGrafter"/>
</dbReference>
<dbReference type="CDD" id="cd16030">
    <property type="entry name" value="iduronate-2-sulfatase"/>
    <property type="match status" value="1"/>
</dbReference>
<evidence type="ECO:0000313" key="9">
    <source>
        <dbReference type="EMBL" id="MBK1875472.1"/>
    </source>
</evidence>
<evidence type="ECO:0000313" key="10">
    <source>
        <dbReference type="Proteomes" id="UP000617628"/>
    </source>
</evidence>
<dbReference type="GO" id="GO:0046872">
    <property type="term" value="F:metal ion binding"/>
    <property type="evidence" value="ECO:0007669"/>
    <property type="project" value="UniProtKB-KW"/>
</dbReference>
<dbReference type="EMBL" id="JAENIL010000002">
    <property type="protein sequence ID" value="MBK1875472.1"/>
    <property type="molecule type" value="Genomic_DNA"/>
</dbReference>
<proteinExistence type="inferred from homology"/>
<name>A0A934RW24_9BACT</name>
<dbReference type="GO" id="GO:0004423">
    <property type="term" value="F:iduronate-2-sulfatase activity"/>
    <property type="evidence" value="ECO:0007669"/>
    <property type="project" value="InterPro"/>
</dbReference>
<comment type="caution">
    <text evidence="9">The sequence shown here is derived from an EMBL/GenBank/DDBJ whole genome shotgun (WGS) entry which is preliminary data.</text>
</comment>
<keyword evidence="5" id="KW-0378">Hydrolase</keyword>
<dbReference type="PANTHER" id="PTHR45953">
    <property type="entry name" value="IDURONATE 2-SULFATASE"/>
    <property type="match status" value="1"/>
</dbReference>
<dbReference type="Pfam" id="PF00884">
    <property type="entry name" value="Sulfatase"/>
    <property type="match status" value="1"/>
</dbReference>
<feature type="signal peptide" evidence="7">
    <location>
        <begin position="1"/>
        <end position="21"/>
    </location>
</feature>
<evidence type="ECO:0000256" key="5">
    <source>
        <dbReference type="ARBA" id="ARBA00022801"/>
    </source>
</evidence>
<feature type="domain" description="Sulfatase N-terminal" evidence="8">
    <location>
        <begin position="24"/>
        <end position="366"/>
    </location>
</feature>
<evidence type="ECO:0000256" key="1">
    <source>
        <dbReference type="ARBA" id="ARBA00001913"/>
    </source>
</evidence>
<dbReference type="InterPro" id="IPR017850">
    <property type="entry name" value="Alkaline_phosphatase_core_sf"/>
</dbReference>
<gene>
    <name evidence="9" type="ORF">JIN87_01265</name>
</gene>
<accession>A0A934RW24</accession>
<dbReference type="Gene3D" id="3.40.720.10">
    <property type="entry name" value="Alkaline Phosphatase, subunit A"/>
    <property type="match status" value="1"/>
</dbReference>
<dbReference type="InterPro" id="IPR035874">
    <property type="entry name" value="IDS"/>
</dbReference>
<dbReference type="Proteomes" id="UP000617628">
    <property type="component" value="Unassembled WGS sequence"/>
</dbReference>
<evidence type="ECO:0000259" key="8">
    <source>
        <dbReference type="Pfam" id="PF00884"/>
    </source>
</evidence>
<reference evidence="9" key="1">
    <citation type="submission" date="2021-01" db="EMBL/GenBank/DDBJ databases">
        <title>Modified the classification status of verrucomicrobia.</title>
        <authorList>
            <person name="Feng X."/>
        </authorList>
    </citation>
    <scope>NUCLEOTIDE SEQUENCE</scope>
    <source>
        <strain evidence="9">KCTC 13126</strain>
    </source>
</reference>
<protein>
    <submittedName>
        <fullName evidence="9">Sulfatase</fullName>
    </submittedName>
</protein>
<keyword evidence="6" id="KW-0106">Calcium</keyword>
<feature type="chain" id="PRO_5036842321" evidence="7">
    <location>
        <begin position="22"/>
        <end position="467"/>
    </location>
</feature>
<organism evidence="9 10">
    <name type="scientific">Pelagicoccus mobilis</name>
    <dbReference type="NCBI Taxonomy" id="415221"/>
    <lineage>
        <taxon>Bacteria</taxon>
        <taxon>Pseudomonadati</taxon>
        <taxon>Verrucomicrobiota</taxon>
        <taxon>Opitutia</taxon>
        <taxon>Puniceicoccales</taxon>
        <taxon>Pelagicoccaceae</taxon>
        <taxon>Pelagicoccus</taxon>
    </lineage>
</organism>
<evidence type="ECO:0000256" key="7">
    <source>
        <dbReference type="SAM" id="SignalP"/>
    </source>
</evidence>
<dbReference type="SUPFAM" id="SSF53649">
    <property type="entry name" value="Alkaline phosphatase-like"/>
    <property type="match status" value="1"/>
</dbReference>
<keyword evidence="10" id="KW-1185">Reference proteome</keyword>
<evidence type="ECO:0000256" key="3">
    <source>
        <dbReference type="ARBA" id="ARBA00022723"/>
    </source>
</evidence>
<dbReference type="AlphaFoldDB" id="A0A934RW24"/>
<evidence type="ECO:0000256" key="4">
    <source>
        <dbReference type="ARBA" id="ARBA00022729"/>
    </source>
</evidence>
<comment type="cofactor">
    <cofactor evidence="1">
        <name>Ca(2+)</name>
        <dbReference type="ChEBI" id="CHEBI:29108"/>
    </cofactor>
</comment>
<dbReference type="PANTHER" id="PTHR45953:SF1">
    <property type="entry name" value="IDURONATE 2-SULFATASE"/>
    <property type="match status" value="1"/>
</dbReference>
<dbReference type="RefSeq" id="WP_200353689.1">
    <property type="nucleotide sequence ID" value="NZ_JAENIL010000002.1"/>
</dbReference>
<keyword evidence="4 7" id="KW-0732">Signal</keyword>
<evidence type="ECO:0000256" key="2">
    <source>
        <dbReference type="ARBA" id="ARBA00008779"/>
    </source>
</evidence>
<evidence type="ECO:0000256" key="6">
    <source>
        <dbReference type="ARBA" id="ARBA00022837"/>
    </source>
</evidence>
<sequence length="467" mass="53423">MKTLLCTLTLALFIPFLRASAEKPNVLLIAVDDLNDWIGALNGHPDTKTPNIDRLAKRGTLFSNAHCQAPICNPSRTSLMFGMRPSTTGFYDNKPNSAQTPAFYSKHVSLPRHFAANGYLTMTTGKLYHASKLPKGDFEVEGPRPGQWIDLDEAVQTERPDHMHWLWDFGPQTYNEEKFADYVDASWAIDQLGKEYDRPFFLSLGFYRPHVPFFSPERVYNHPDLSGELRLPLVKTDDLDDISEHAKKIIYSPYPASQDWVEKNSNEKWYEAMRSYLACIRWTDEQVGRVLDALDKSPHADNTIIVFYADHGFHLGEKRHWAKWTLWERSTRVPYIVSYPGGDEGKVVDQPVELLSIYPTLVDLCGLSENPVVEGNSVAPLLVDADADWPHAAITTLFQNNHSVRTKDWRYISYADGSEELYDHRVDPNEWTNLASDPRKSKLIEKLRKLLPQKNVKQFTLPKKSKS</sequence>
<keyword evidence="3" id="KW-0479">Metal-binding</keyword>
<dbReference type="InterPro" id="IPR000917">
    <property type="entry name" value="Sulfatase_N"/>
</dbReference>